<keyword evidence="1" id="KW-1133">Transmembrane helix</keyword>
<evidence type="ECO:0000313" key="3">
    <source>
        <dbReference type="Proteomes" id="UP001371305"/>
    </source>
</evidence>
<keyword evidence="1" id="KW-0812">Transmembrane</keyword>
<dbReference type="EMBL" id="JBBUKT010000005">
    <property type="protein sequence ID" value="MEK7951682.1"/>
    <property type="molecule type" value="Genomic_DNA"/>
</dbReference>
<gene>
    <name evidence="2" type="ORF">WKV53_14285</name>
</gene>
<evidence type="ECO:0008006" key="4">
    <source>
        <dbReference type="Google" id="ProtNLM"/>
    </source>
</evidence>
<dbReference type="Proteomes" id="UP001371305">
    <property type="component" value="Unassembled WGS sequence"/>
</dbReference>
<reference evidence="2 3" key="1">
    <citation type="submission" date="2024-04" db="EMBL/GenBank/DDBJ databases">
        <title>Luteolibacter sp. isolated from soil.</title>
        <authorList>
            <person name="An J."/>
        </authorList>
    </citation>
    <scope>NUCLEOTIDE SEQUENCE [LARGE SCALE GENOMIC DNA]</scope>
    <source>
        <strain evidence="2 3">Y139</strain>
    </source>
</reference>
<accession>A0ABU9AY54</accession>
<sequence>MRGDGDDGPELPSPRVRAGCLLAGIVLTPVVAYFALVLMLGPSLWKTEIGKVKLGNGTTITVGRMHDGEFTYEYYVKVGGKNCKAVEWTYFGSSPTEVDDCEVAWTADSRFTGIALKKRDGAGPDSMVIYDAVEDELSRSAGDDWRKEVKFVKAWRELREVNGRLPEGRW</sequence>
<protein>
    <recommendedName>
        <fullName evidence="4">DUF3592 domain-containing protein</fullName>
    </recommendedName>
</protein>
<evidence type="ECO:0000313" key="2">
    <source>
        <dbReference type="EMBL" id="MEK7951682.1"/>
    </source>
</evidence>
<name>A0ABU9AY54_9BACT</name>
<organism evidence="2 3">
    <name type="scientific">Luteolibacter soli</name>
    <dbReference type="NCBI Taxonomy" id="3135280"/>
    <lineage>
        <taxon>Bacteria</taxon>
        <taxon>Pseudomonadati</taxon>
        <taxon>Verrucomicrobiota</taxon>
        <taxon>Verrucomicrobiia</taxon>
        <taxon>Verrucomicrobiales</taxon>
        <taxon>Verrucomicrobiaceae</taxon>
        <taxon>Luteolibacter</taxon>
    </lineage>
</organism>
<comment type="caution">
    <text evidence="2">The sequence shown here is derived from an EMBL/GenBank/DDBJ whole genome shotgun (WGS) entry which is preliminary data.</text>
</comment>
<keyword evidence="1" id="KW-0472">Membrane</keyword>
<proteinExistence type="predicted"/>
<evidence type="ECO:0000256" key="1">
    <source>
        <dbReference type="SAM" id="Phobius"/>
    </source>
</evidence>
<dbReference type="RefSeq" id="WP_341405345.1">
    <property type="nucleotide sequence ID" value="NZ_JBBUKT010000005.1"/>
</dbReference>
<feature type="transmembrane region" description="Helical" evidence="1">
    <location>
        <begin position="16"/>
        <end position="41"/>
    </location>
</feature>
<keyword evidence="3" id="KW-1185">Reference proteome</keyword>